<protein>
    <submittedName>
        <fullName evidence="1">Uncharacterized protein</fullName>
    </submittedName>
</protein>
<sequence>MDETARKTLFEILTKDIEVLESVDGLREAETRITDALDYDNRVWQDK</sequence>
<feature type="non-terminal residue" evidence="1">
    <location>
        <position position="47"/>
    </location>
</feature>
<dbReference type="AlphaFoldDB" id="A0A842CXG4"/>
<proteinExistence type="predicted"/>
<evidence type="ECO:0000313" key="2">
    <source>
        <dbReference type="Proteomes" id="UP000546806"/>
    </source>
</evidence>
<dbReference type="EMBL" id="JAARWW010000031">
    <property type="protein sequence ID" value="MBC2005549.1"/>
    <property type="molecule type" value="Genomic_DNA"/>
</dbReference>
<gene>
    <name evidence="1" type="ORF">HCA78_17420</name>
</gene>
<name>A0A842CXG4_9LIST</name>
<dbReference type="Proteomes" id="UP000546806">
    <property type="component" value="Unassembled WGS sequence"/>
</dbReference>
<comment type="caution">
    <text evidence="1">The sequence shown here is derived from an EMBL/GenBank/DDBJ whole genome shotgun (WGS) entry which is preliminary data.</text>
</comment>
<organism evidence="1 2">
    <name type="scientific">Listeria booriae</name>
    <dbReference type="NCBI Taxonomy" id="1552123"/>
    <lineage>
        <taxon>Bacteria</taxon>
        <taxon>Bacillati</taxon>
        <taxon>Bacillota</taxon>
        <taxon>Bacilli</taxon>
        <taxon>Bacillales</taxon>
        <taxon>Listeriaceae</taxon>
        <taxon>Listeria</taxon>
    </lineage>
</organism>
<evidence type="ECO:0000313" key="1">
    <source>
        <dbReference type="EMBL" id="MBC2005549.1"/>
    </source>
</evidence>
<accession>A0A842CXG4</accession>
<reference evidence="1 2" key="1">
    <citation type="submission" date="2020-03" db="EMBL/GenBank/DDBJ databases">
        <title>Soil Listeria distribution.</title>
        <authorList>
            <person name="Liao J."/>
            <person name="Wiedmann M."/>
        </authorList>
    </citation>
    <scope>NUCLEOTIDE SEQUENCE [LARGE SCALE GENOMIC DNA]</scope>
    <source>
        <strain evidence="1 2">FSL L7-0435</strain>
    </source>
</reference>